<dbReference type="SUPFAM" id="SSF56529">
    <property type="entry name" value="FAH"/>
    <property type="match status" value="1"/>
</dbReference>
<evidence type="ECO:0000313" key="1">
    <source>
        <dbReference type="EMBL" id="TWD75864.1"/>
    </source>
</evidence>
<dbReference type="Proteomes" id="UP000319722">
    <property type="component" value="Unassembled WGS sequence"/>
</dbReference>
<dbReference type="GO" id="GO:0005737">
    <property type="term" value="C:cytoplasm"/>
    <property type="evidence" value="ECO:0007669"/>
    <property type="project" value="TreeGrafter"/>
</dbReference>
<dbReference type="OrthoDB" id="8961539at2"/>
<organism evidence="1 2">
    <name type="scientific">Variovorax beijingensis</name>
    <dbReference type="NCBI Taxonomy" id="2496117"/>
    <lineage>
        <taxon>Bacteria</taxon>
        <taxon>Pseudomonadati</taxon>
        <taxon>Pseudomonadota</taxon>
        <taxon>Betaproteobacteria</taxon>
        <taxon>Burkholderiales</taxon>
        <taxon>Comamonadaceae</taxon>
        <taxon>Variovorax</taxon>
    </lineage>
</organism>
<dbReference type="PANTHER" id="PTHR30143">
    <property type="entry name" value="ACID HYDRATASE"/>
    <property type="match status" value="1"/>
</dbReference>
<protein>
    <submittedName>
        <fullName evidence="1">2-keto-4-pentenoate hydratase</fullName>
    </submittedName>
</protein>
<accession>A0A561BAC8</accession>
<dbReference type="Gene3D" id="3.90.850.10">
    <property type="entry name" value="Fumarylacetoacetase-like, C-terminal domain"/>
    <property type="match status" value="1"/>
</dbReference>
<dbReference type="AlphaFoldDB" id="A0A561BAC8"/>
<reference evidence="1 2" key="1">
    <citation type="submission" date="2019-06" db="EMBL/GenBank/DDBJ databases">
        <title>Sorghum-associated microbial communities from plants grown in Nebraska, USA.</title>
        <authorList>
            <person name="Schachtman D."/>
        </authorList>
    </citation>
    <scope>NUCLEOTIDE SEQUENCE [LARGE SCALE GENOMIC DNA]</scope>
    <source>
        <strain evidence="1 2">T529</strain>
    </source>
</reference>
<dbReference type="InterPro" id="IPR036663">
    <property type="entry name" value="Fumarylacetoacetase_C_sf"/>
</dbReference>
<sequence>MTSLEPSAVEAAARYLHALQSSGRFGARLEGGLRPATPEDGWRIQRRISELRGSPAIGWKCGLPPGDRWVAAALHDARPSGGVAAAPAGPTGAARIEPELAFELKQGLPPRASPYTRADVNAAIGSVRLAVEVLGCRYDDAAGASGPELMADSLWHQSVVLGPTVAVDLAQEPFPGPFEIALSVQGQDDITLAASHPNGDPRLPLYWLAEFLRSQGMGLEVGQAVITGSLAGAIDLPFKRPTVLRYGNFGELALTLEPL</sequence>
<dbReference type="InterPro" id="IPR050772">
    <property type="entry name" value="Hydratase-Decarb/MhpD_sf"/>
</dbReference>
<dbReference type="RefSeq" id="WP_145747182.1">
    <property type="nucleotide sequence ID" value="NZ_VIVL01000015.1"/>
</dbReference>
<dbReference type="PANTHER" id="PTHR30143:SF0">
    <property type="entry name" value="2-KETO-4-PENTENOATE HYDRATASE"/>
    <property type="match status" value="1"/>
</dbReference>
<gene>
    <name evidence="1" type="ORF">FB547_11577</name>
</gene>
<evidence type="ECO:0000313" key="2">
    <source>
        <dbReference type="Proteomes" id="UP000319722"/>
    </source>
</evidence>
<dbReference type="GO" id="GO:0008684">
    <property type="term" value="F:2-oxopent-4-enoate hydratase activity"/>
    <property type="evidence" value="ECO:0007669"/>
    <property type="project" value="TreeGrafter"/>
</dbReference>
<comment type="caution">
    <text evidence="1">The sequence shown here is derived from an EMBL/GenBank/DDBJ whole genome shotgun (WGS) entry which is preliminary data.</text>
</comment>
<name>A0A561BAC8_9BURK</name>
<proteinExistence type="predicted"/>
<dbReference type="EMBL" id="VIVL01000015">
    <property type="protein sequence ID" value="TWD75864.1"/>
    <property type="molecule type" value="Genomic_DNA"/>
</dbReference>